<organism evidence="1 2">
    <name type="scientific">Fusarium phyllophilum</name>
    <dbReference type="NCBI Taxonomy" id="47803"/>
    <lineage>
        <taxon>Eukaryota</taxon>
        <taxon>Fungi</taxon>
        <taxon>Dikarya</taxon>
        <taxon>Ascomycota</taxon>
        <taxon>Pezizomycotina</taxon>
        <taxon>Sordariomycetes</taxon>
        <taxon>Hypocreomycetidae</taxon>
        <taxon>Hypocreales</taxon>
        <taxon>Nectriaceae</taxon>
        <taxon>Fusarium</taxon>
        <taxon>Fusarium fujikuroi species complex</taxon>
    </lineage>
</organism>
<dbReference type="SUPFAM" id="SSF52518">
    <property type="entry name" value="Thiamin diphosphate-binding fold (THDP-binding)"/>
    <property type="match status" value="1"/>
</dbReference>
<sequence>MARLTTYSASFAFFEALYEAGVRYVFANLGSDHPAIMEALAKARELDDVKFPTVITCPHEYCCYAGEFKTGKNIKQLTSRALQFAISDVPGPVYMVGAREPELEIIIKTLAEAESLLILVGYSGRNTSTVLELVTLVESIPRVRVLNAMGSSLSFPFGHRVSILTKCKPREDAKILHINLDPLKSNIPLYYIPATRRYHADVGVALKQLNEYVRMSDKYSRLASQEPYISRWNKLAEEYKKLLNQAAQATAYPEDTTSSPSTSYLYSQLRRYCPKDTI</sequence>
<dbReference type="SUPFAM" id="SSF52467">
    <property type="entry name" value="DHS-like NAD/FAD-binding domain"/>
    <property type="match status" value="1"/>
</dbReference>
<protein>
    <submittedName>
        <fullName evidence="1">Acetolactate synthase</fullName>
    </submittedName>
</protein>
<gene>
    <name evidence="1" type="ORF">FPHYL_12715</name>
</gene>
<keyword evidence="2" id="KW-1185">Reference proteome</keyword>
<dbReference type="OrthoDB" id="2867507at2759"/>
<comment type="caution">
    <text evidence="1">The sequence shown here is derived from an EMBL/GenBank/DDBJ whole genome shotgun (WGS) entry which is preliminary data.</text>
</comment>
<dbReference type="InterPro" id="IPR029061">
    <property type="entry name" value="THDP-binding"/>
</dbReference>
<accession>A0A8H5II60</accession>
<dbReference type="Gene3D" id="3.40.50.1220">
    <property type="entry name" value="TPP-binding domain"/>
    <property type="match status" value="1"/>
</dbReference>
<dbReference type="InterPro" id="IPR029035">
    <property type="entry name" value="DHS-like_NAD/FAD-binding_dom"/>
</dbReference>
<dbReference type="EMBL" id="JAAOAQ010000670">
    <property type="protein sequence ID" value="KAF5537675.1"/>
    <property type="molecule type" value="Genomic_DNA"/>
</dbReference>
<evidence type="ECO:0000313" key="1">
    <source>
        <dbReference type="EMBL" id="KAF5537675.1"/>
    </source>
</evidence>
<dbReference type="Gene3D" id="3.40.50.970">
    <property type="match status" value="1"/>
</dbReference>
<proteinExistence type="predicted"/>
<evidence type="ECO:0000313" key="2">
    <source>
        <dbReference type="Proteomes" id="UP000582016"/>
    </source>
</evidence>
<name>A0A8H5II60_9HYPO</name>
<dbReference type="AlphaFoldDB" id="A0A8H5II60"/>
<reference evidence="1 2" key="1">
    <citation type="submission" date="2020-05" db="EMBL/GenBank/DDBJ databases">
        <title>Identification and distribution of gene clusters putatively required for synthesis of sphingolipid metabolism inhibitors in phylogenetically diverse species of the filamentous fungus Fusarium.</title>
        <authorList>
            <person name="Kim H.-S."/>
            <person name="Busman M."/>
            <person name="Brown D.W."/>
            <person name="Divon H."/>
            <person name="Uhlig S."/>
            <person name="Proctor R.H."/>
        </authorList>
    </citation>
    <scope>NUCLEOTIDE SEQUENCE [LARGE SCALE GENOMIC DNA]</scope>
    <source>
        <strain evidence="1 2">NRRL 13617</strain>
    </source>
</reference>
<dbReference type="Proteomes" id="UP000582016">
    <property type="component" value="Unassembled WGS sequence"/>
</dbReference>